<dbReference type="STRING" id="765915.A0A1Y2HBN1"/>
<comment type="function">
    <text evidence="8">Component of the Mediator complex, a coactivator involved in the regulated transcription of nearly all RNA polymerase II-dependent genes. Mediator functions as a bridge to convey information from gene-specific regulatory proteins to the basal RNA polymerase II transcription machinery. Mediator is recruited to promoters by direct interactions with regulatory proteins and serves as a scaffold for the assembly of a functional preinitiation complex with RNA polymerase II and the general transcription factors.</text>
</comment>
<comment type="similarity">
    <text evidence="2 8">Belongs to the Mediator complex subunit 31 family.</text>
</comment>
<sequence length="150" mass="16782">MSESPEDAKLRCEAELEFISCLANVSYLHFLATSGYFAKPEFLNYLNYLLYWKRPEYCHLIVYPQALFFLERLQDPSFRASLSSIDVINSIRARQVAHWQTYRKTNLLFSFTSGSNGAAAGDAPLATTGNTAGSSQTPLPQNHGQPQAPI</sequence>
<dbReference type="OrthoDB" id="10257739at2759"/>
<dbReference type="GO" id="GO:0003712">
    <property type="term" value="F:transcription coregulator activity"/>
    <property type="evidence" value="ECO:0007669"/>
    <property type="project" value="InterPro"/>
</dbReference>
<keyword evidence="11" id="KW-1185">Reference proteome</keyword>
<comment type="subcellular location">
    <subcellularLocation>
        <location evidence="1 8">Nucleus</location>
    </subcellularLocation>
</comment>
<keyword evidence="7 8" id="KW-0539">Nucleus</keyword>
<evidence type="ECO:0000256" key="8">
    <source>
        <dbReference type="RuleBase" id="RU364129"/>
    </source>
</evidence>
<evidence type="ECO:0000256" key="2">
    <source>
        <dbReference type="ARBA" id="ARBA00006378"/>
    </source>
</evidence>
<keyword evidence="4 8" id="KW-0805">Transcription regulation</keyword>
<feature type="region of interest" description="Disordered" evidence="9">
    <location>
        <begin position="122"/>
        <end position="150"/>
    </location>
</feature>
<evidence type="ECO:0000256" key="4">
    <source>
        <dbReference type="ARBA" id="ARBA00023015"/>
    </source>
</evidence>
<dbReference type="InterPro" id="IPR008831">
    <property type="entry name" value="Mediator_Med31"/>
</dbReference>
<evidence type="ECO:0000256" key="7">
    <source>
        <dbReference type="ARBA" id="ARBA00023242"/>
    </source>
</evidence>
<dbReference type="Pfam" id="PF05669">
    <property type="entry name" value="Med31"/>
    <property type="match status" value="1"/>
</dbReference>
<dbReference type="InterPro" id="IPR038089">
    <property type="entry name" value="Med31_sf"/>
</dbReference>
<organism evidence="10 11">
    <name type="scientific">Catenaria anguillulae PL171</name>
    <dbReference type="NCBI Taxonomy" id="765915"/>
    <lineage>
        <taxon>Eukaryota</taxon>
        <taxon>Fungi</taxon>
        <taxon>Fungi incertae sedis</taxon>
        <taxon>Blastocladiomycota</taxon>
        <taxon>Blastocladiomycetes</taxon>
        <taxon>Blastocladiales</taxon>
        <taxon>Catenariaceae</taxon>
        <taxon>Catenaria</taxon>
    </lineage>
</organism>
<reference evidence="10 11" key="1">
    <citation type="submission" date="2016-07" db="EMBL/GenBank/DDBJ databases">
        <title>Pervasive Adenine N6-methylation of Active Genes in Fungi.</title>
        <authorList>
            <consortium name="DOE Joint Genome Institute"/>
            <person name="Mondo S.J."/>
            <person name="Dannebaum R.O."/>
            <person name="Kuo R.C."/>
            <person name="Labutti K."/>
            <person name="Haridas S."/>
            <person name="Kuo A."/>
            <person name="Salamov A."/>
            <person name="Ahrendt S.R."/>
            <person name="Lipzen A."/>
            <person name="Sullivan W."/>
            <person name="Andreopoulos W.B."/>
            <person name="Clum A."/>
            <person name="Lindquist E."/>
            <person name="Daum C."/>
            <person name="Ramamoorthy G.K."/>
            <person name="Gryganskyi A."/>
            <person name="Culley D."/>
            <person name="Magnuson J.K."/>
            <person name="James T.Y."/>
            <person name="O'Malley M.A."/>
            <person name="Stajich J.E."/>
            <person name="Spatafora J.W."/>
            <person name="Visel A."/>
            <person name="Grigoriev I.V."/>
        </authorList>
    </citation>
    <scope>NUCLEOTIDE SEQUENCE [LARGE SCALE GENOMIC DNA]</scope>
    <source>
        <strain evidence="10 11">PL171</strain>
    </source>
</reference>
<evidence type="ECO:0000256" key="5">
    <source>
        <dbReference type="ARBA" id="ARBA00023159"/>
    </source>
</evidence>
<evidence type="ECO:0000256" key="1">
    <source>
        <dbReference type="ARBA" id="ARBA00004123"/>
    </source>
</evidence>
<comment type="subunit">
    <text evidence="8">Component of the Mediator complex.</text>
</comment>
<dbReference type="GO" id="GO:0016592">
    <property type="term" value="C:mediator complex"/>
    <property type="evidence" value="ECO:0007669"/>
    <property type="project" value="InterPro"/>
</dbReference>
<feature type="compositionally biased region" description="Polar residues" evidence="9">
    <location>
        <begin position="127"/>
        <end position="150"/>
    </location>
</feature>
<keyword evidence="6 8" id="KW-0804">Transcription</keyword>
<dbReference type="GO" id="GO:0006355">
    <property type="term" value="P:regulation of DNA-templated transcription"/>
    <property type="evidence" value="ECO:0007669"/>
    <property type="project" value="InterPro"/>
</dbReference>
<comment type="caution">
    <text evidence="10">The sequence shown here is derived from an EMBL/GenBank/DDBJ whole genome shotgun (WGS) entry which is preliminary data.</text>
</comment>
<evidence type="ECO:0000313" key="11">
    <source>
        <dbReference type="Proteomes" id="UP000193411"/>
    </source>
</evidence>
<keyword evidence="5 8" id="KW-0010">Activator</keyword>
<evidence type="ECO:0000256" key="6">
    <source>
        <dbReference type="ARBA" id="ARBA00023163"/>
    </source>
</evidence>
<dbReference type="AlphaFoldDB" id="A0A1Y2HBN1"/>
<evidence type="ECO:0000256" key="9">
    <source>
        <dbReference type="SAM" id="MobiDB-lite"/>
    </source>
</evidence>
<evidence type="ECO:0000256" key="3">
    <source>
        <dbReference type="ARBA" id="ARBA00019660"/>
    </source>
</evidence>
<dbReference type="PANTHER" id="PTHR13186">
    <property type="entry name" value="MEDIATOR OF RNA POLYMERASE II TRANSCRIPTION SUBUNIT 31"/>
    <property type="match status" value="1"/>
</dbReference>
<gene>
    <name evidence="10" type="ORF">BCR44DRAFT_1257313</name>
</gene>
<evidence type="ECO:0000313" key="10">
    <source>
        <dbReference type="EMBL" id="ORZ31915.1"/>
    </source>
</evidence>
<protein>
    <recommendedName>
        <fullName evidence="3 8">Mediator of RNA polymerase II transcription subunit 31</fullName>
    </recommendedName>
</protein>
<proteinExistence type="inferred from homology"/>
<dbReference type="Proteomes" id="UP000193411">
    <property type="component" value="Unassembled WGS sequence"/>
</dbReference>
<dbReference type="Gene3D" id="1.10.10.1340">
    <property type="entry name" value="Mediator of RNA polymerase II, submodule Med31 (Soh1)"/>
    <property type="match status" value="1"/>
</dbReference>
<dbReference type="EMBL" id="MCFL01000053">
    <property type="protein sequence ID" value="ORZ31915.1"/>
    <property type="molecule type" value="Genomic_DNA"/>
</dbReference>
<accession>A0A1Y2HBN1</accession>
<name>A0A1Y2HBN1_9FUNG</name>